<evidence type="ECO:0000256" key="8">
    <source>
        <dbReference type="ARBA" id="ARBA00037998"/>
    </source>
</evidence>
<sequence length="299" mass="31613">MTQERAIDPVYAAQLTLNGLLLGLLYALIVSGLALLFGVLGIINFAHGEFLMAGAYLMAFALPVLGLAYLPSLLLAMLGVALLGCLAHALFLRRLREDEFERSILMTTGLSILLLNAVQYALTATPLLVDTQFGFDGIDLGGINITWTRIAAAAAAILALLLLWLCLTRTQLGRAMRAIAQNREAAMMVGIRPEAVARNAVILATALCGLAGAALAPIQLVQPSMGQFLIFKAFALVIIGGLGSIPGAAIAAVLLGLLESWIGGFFDAVWQEVVVFVAMMLVLLLRPDGLFGAPRMRAG</sequence>
<evidence type="ECO:0000313" key="10">
    <source>
        <dbReference type="EMBL" id="MCK8785683.1"/>
    </source>
</evidence>
<dbReference type="PANTHER" id="PTHR11795:SF445">
    <property type="entry name" value="AMINO ACID ABC TRANSPORTER PERMEASE PROTEIN"/>
    <property type="match status" value="1"/>
</dbReference>
<comment type="similarity">
    <text evidence="8">Belongs to the binding-protein-dependent transport system permease family. LivHM subfamily.</text>
</comment>
<feature type="transmembrane region" description="Helical" evidence="9">
    <location>
        <begin position="142"/>
        <end position="167"/>
    </location>
</feature>
<dbReference type="GO" id="GO:0006865">
    <property type="term" value="P:amino acid transport"/>
    <property type="evidence" value="ECO:0007669"/>
    <property type="project" value="UniProtKB-KW"/>
</dbReference>
<dbReference type="Pfam" id="PF02653">
    <property type="entry name" value="BPD_transp_2"/>
    <property type="match status" value="1"/>
</dbReference>
<accession>A0A9X2BUI6</accession>
<organism evidence="10 11">
    <name type="scientific">Roseomonas acroporae</name>
    <dbReference type="NCBI Taxonomy" id="2937791"/>
    <lineage>
        <taxon>Bacteria</taxon>
        <taxon>Pseudomonadati</taxon>
        <taxon>Pseudomonadota</taxon>
        <taxon>Alphaproteobacteria</taxon>
        <taxon>Acetobacterales</taxon>
        <taxon>Roseomonadaceae</taxon>
        <taxon>Roseomonas</taxon>
    </lineage>
</organism>
<evidence type="ECO:0000313" key="11">
    <source>
        <dbReference type="Proteomes" id="UP001139516"/>
    </source>
</evidence>
<feature type="transmembrane region" description="Helical" evidence="9">
    <location>
        <begin position="200"/>
        <end position="221"/>
    </location>
</feature>
<dbReference type="PANTHER" id="PTHR11795">
    <property type="entry name" value="BRANCHED-CHAIN AMINO ACID TRANSPORT SYSTEM PERMEASE PROTEIN LIVH"/>
    <property type="match status" value="1"/>
</dbReference>
<evidence type="ECO:0000256" key="1">
    <source>
        <dbReference type="ARBA" id="ARBA00004651"/>
    </source>
</evidence>
<feature type="transmembrane region" description="Helical" evidence="9">
    <location>
        <begin position="20"/>
        <end position="43"/>
    </location>
</feature>
<evidence type="ECO:0000256" key="5">
    <source>
        <dbReference type="ARBA" id="ARBA00022970"/>
    </source>
</evidence>
<feature type="transmembrane region" description="Helical" evidence="9">
    <location>
        <begin position="265"/>
        <end position="285"/>
    </location>
</feature>
<evidence type="ECO:0000256" key="6">
    <source>
        <dbReference type="ARBA" id="ARBA00022989"/>
    </source>
</evidence>
<dbReference type="InterPro" id="IPR001851">
    <property type="entry name" value="ABC_transp_permease"/>
</dbReference>
<evidence type="ECO:0000256" key="3">
    <source>
        <dbReference type="ARBA" id="ARBA00022475"/>
    </source>
</evidence>
<dbReference type="GO" id="GO:0022857">
    <property type="term" value="F:transmembrane transporter activity"/>
    <property type="evidence" value="ECO:0007669"/>
    <property type="project" value="InterPro"/>
</dbReference>
<dbReference type="GO" id="GO:0005886">
    <property type="term" value="C:plasma membrane"/>
    <property type="evidence" value="ECO:0007669"/>
    <property type="project" value="UniProtKB-SubCell"/>
</dbReference>
<protein>
    <submittedName>
        <fullName evidence="10">Branched-chain amino acid ABC transporter permease</fullName>
    </submittedName>
</protein>
<reference evidence="10" key="1">
    <citation type="submission" date="2022-04" db="EMBL/GenBank/DDBJ databases">
        <title>Roseomonas acroporae sp. nov., isolated from coral Acropora digitifera.</title>
        <authorList>
            <person name="Sun H."/>
        </authorList>
    </citation>
    <scope>NUCLEOTIDE SEQUENCE</scope>
    <source>
        <strain evidence="10">NAR14</strain>
    </source>
</reference>
<dbReference type="EMBL" id="JALPRX010000064">
    <property type="protein sequence ID" value="MCK8785683.1"/>
    <property type="molecule type" value="Genomic_DNA"/>
</dbReference>
<keyword evidence="2" id="KW-0813">Transport</keyword>
<feature type="transmembrane region" description="Helical" evidence="9">
    <location>
        <begin position="233"/>
        <end position="258"/>
    </location>
</feature>
<feature type="transmembrane region" description="Helical" evidence="9">
    <location>
        <begin position="104"/>
        <end position="122"/>
    </location>
</feature>
<keyword evidence="6 9" id="KW-1133">Transmembrane helix</keyword>
<evidence type="ECO:0000256" key="2">
    <source>
        <dbReference type="ARBA" id="ARBA00022448"/>
    </source>
</evidence>
<proteinExistence type="inferred from homology"/>
<keyword evidence="7 9" id="KW-0472">Membrane</keyword>
<feature type="transmembrane region" description="Helical" evidence="9">
    <location>
        <begin position="74"/>
        <end position="92"/>
    </location>
</feature>
<keyword evidence="11" id="KW-1185">Reference proteome</keyword>
<gene>
    <name evidence="10" type="ORF">M0638_14955</name>
</gene>
<evidence type="ECO:0000256" key="9">
    <source>
        <dbReference type="SAM" id="Phobius"/>
    </source>
</evidence>
<dbReference type="RefSeq" id="WP_248667801.1">
    <property type="nucleotide sequence ID" value="NZ_JALPRX010000064.1"/>
</dbReference>
<comment type="subcellular location">
    <subcellularLocation>
        <location evidence="1">Cell membrane</location>
        <topology evidence="1">Multi-pass membrane protein</topology>
    </subcellularLocation>
</comment>
<keyword evidence="4 9" id="KW-0812">Transmembrane</keyword>
<evidence type="ECO:0000256" key="7">
    <source>
        <dbReference type="ARBA" id="ARBA00023136"/>
    </source>
</evidence>
<keyword evidence="5" id="KW-0029">Amino-acid transport</keyword>
<evidence type="ECO:0000256" key="4">
    <source>
        <dbReference type="ARBA" id="ARBA00022692"/>
    </source>
</evidence>
<dbReference type="InterPro" id="IPR052157">
    <property type="entry name" value="BCAA_transport_permease"/>
</dbReference>
<name>A0A9X2BUI6_9PROT</name>
<comment type="caution">
    <text evidence="10">The sequence shown here is derived from an EMBL/GenBank/DDBJ whole genome shotgun (WGS) entry which is preliminary data.</text>
</comment>
<dbReference type="AlphaFoldDB" id="A0A9X2BUI6"/>
<dbReference type="CDD" id="cd06582">
    <property type="entry name" value="TM_PBP1_LivH_like"/>
    <property type="match status" value="1"/>
</dbReference>
<dbReference type="Proteomes" id="UP001139516">
    <property type="component" value="Unassembled WGS sequence"/>
</dbReference>
<keyword evidence="3" id="KW-1003">Cell membrane</keyword>